<proteinExistence type="predicted"/>
<comment type="caution">
    <text evidence="1">The sequence shown here is derived from an EMBL/GenBank/DDBJ whole genome shotgun (WGS) entry which is preliminary data.</text>
</comment>
<name>A0A645B290_9ZZZZ</name>
<reference evidence="1" key="1">
    <citation type="submission" date="2019-08" db="EMBL/GenBank/DDBJ databases">
        <authorList>
            <person name="Kucharzyk K."/>
            <person name="Murdoch R.W."/>
            <person name="Higgins S."/>
            <person name="Loffler F."/>
        </authorList>
    </citation>
    <scope>NUCLEOTIDE SEQUENCE</scope>
</reference>
<evidence type="ECO:0000313" key="1">
    <source>
        <dbReference type="EMBL" id="MPM59529.1"/>
    </source>
</evidence>
<accession>A0A645B290</accession>
<organism evidence="1">
    <name type="scientific">bioreactor metagenome</name>
    <dbReference type="NCBI Taxonomy" id="1076179"/>
    <lineage>
        <taxon>unclassified sequences</taxon>
        <taxon>metagenomes</taxon>
        <taxon>ecological metagenomes</taxon>
    </lineage>
</organism>
<gene>
    <name evidence="1" type="ORF">SDC9_106373</name>
</gene>
<dbReference type="EMBL" id="VSSQ01017337">
    <property type="protein sequence ID" value="MPM59529.1"/>
    <property type="molecule type" value="Genomic_DNA"/>
</dbReference>
<dbReference type="AlphaFoldDB" id="A0A645B290"/>
<sequence length="205" mass="23643">MQKVFVISMVVLLGISGSLVADSMSDFMDSISKSVIKTTQRNTETVLDKKIKKFIDIIIKEHVTTKDEAVFLWGKTNEDEFSSYFMEKFQLSLQQNIPPSISDWFREYQYSPLGILMLGKFQTLKLKTARFLNITYYISETENIINGNGVLFEKPRKTVLLQIEYSHIVDHKNILVITLPFSQDDFIEPVNITVGSEFLYDYIGI</sequence>
<protein>
    <submittedName>
        <fullName evidence="1">Uncharacterized protein</fullName>
    </submittedName>
</protein>